<accession>A0A5C7W1D2</accession>
<sequence>MKYLPFTRQKAFAVIAAGVFSSSFNLGLLAAPAHGLEIEGFGRALEMSEVDAFLDQGRRFTYRGKQLQPIGDWYRYGARYYLLGDGKALVSVDVGKESLSTDSTKPGTHLIRIHETGVPLATQLSTFTTLGWPQSNPDLRVFPQISSALSASTGELRHFPVAPYGREGLLLVAPDLSRGVTRSAYGPVLLMEPGKGLVGMIWPDEKVLAETRDEVSREGSRLVDTDNYGGGTQLGLFEPYANYQWARNHFSWYRKDGQWHLRGLGKTTEAEPHSTSFLQFLQDYYHQLIKTGAPLPWRNFQAGHPGVRALSSDDPKLQQPCNCETRSTSQAISYRWPSSSSGHSNCWDCRSMLSDLLANHLNHASTHGWR</sequence>
<dbReference type="EMBL" id="SSFO01000198">
    <property type="protein sequence ID" value="TXI31190.1"/>
    <property type="molecule type" value="Genomic_DNA"/>
</dbReference>
<dbReference type="AlphaFoldDB" id="A0A5C7W1D2"/>
<comment type="caution">
    <text evidence="2">The sequence shown here is derived from an EMBL/GenBank/DDBJ whole genome shotgun (WGS) entry which is preliminary data.</text>
</comment>
<dbReference type="Proteomes" id="UP000321110">
    <property type="component" value="Unassembled WGS sequence"/>
</dbReference>
<gene>
    <name evidence="2" type="ORF">E6Q69_11995</name>
</gene>
<evidence type="ECO:0000313" key="2">
    <source>
        <dbReference type="EMBL" id="TXI31190.1"/>
    </source>
</evidence>
<name>A0A5C7W1D2_AQUAC</name>
<organism evidence="2 3">
    <name type="scientific">Aquipseudomonas alcaligenes</name>
    <name type="common">Pseudomonas alcaligenes</name>
    <dbReference type="NCBI Taxonomy" id="43263"/>
    <lineage>
        <taxon>Bacteria</taxon>
        <taxon>Pseudomonadati</taxon>
        <taxon>Pseudomonadota</taxon>
        <taxon>Gammaproteobacteria</taxon>
        <taxon>Pseudomonadales</taxon>
        <taxon>Pseudomonadaceae</taxon>
        <taxon>Aquipseudomonas</taxon>
    </lineage>
</organism>
<feature type="chain" id="PRO_5022810001" evidence="1">
    <location>
        <begin position="31"/>
        <end position="370"/>
    </location>
</feature>
<evidence type="ECO:0000256" key="1">
    <source>
        <dbReference type="SAM" id="SignalP"/>
    </source>
</evidence>
<keyword evidence="1" id="KW-0732">Signal</keyword>
<reference evidence="2 3" key="1">
    <citation type="submission" date="2018-09" db="EMBL/GenBank/DDBJ databases">
        <title>Metagenome Assembled Genomes from an Advanced Water Purification Facility.</title>
        <authorList>
            <person name="Stamps B.W."/>
            <person name="Spear J.R."/>
        </authorList>
    </citation>
    <scope>NUCLEOTIDE SEQUENCE [LARGE SCALE GENOMIC DNA]</scope>
    <source>
        <strain evidence="2">Bin_52_1</strain>
    </source>
</reference>
<protein>
    <submittedName>
        <fullName evidence="2">Uncharacterized protein</fullName>
    </submittedName>
</protein>
<feature type="signal peptide" evidence="1">
    <location>
        <begin position="1"/>
        <end position="30"/>
    </location>
</feature>
<evidence type="ECO:0000313" key="3">
    <source>
        <dbReference type="Proteomes" id="UP000321110"/>
    </source>
</evidence>
<proteinExistence type="predicted"/>